<evidence type="ECO:0000313" key="6">
    <source>
        <dbReference type="EMBL" id="TKK64724.1"/>
    </source>
</evidence>
<protein>
    <recommendedName>
        <fullName evidence="2">histidine kinase</fullName>
        <ecNumber evidence="2">2.7.13.3</ecNumber>
    </recommendedName>
</protein>
<dbReference type="Pfam" id="PF02518">
    <property type="entry name" value="HATPase_c"/>
    <property type="match status" value="1"/>
</dbReference>
<evidence type="ECO:0000256" key="2">
    <source>
        <dbReference type="ARBA" id="ARBA00012438"/>
    </source>
</evidence>
<evidence type="ECO:0000256" key="4">
    <source>
        <dbReference type="SAM" id="Coils"/>
    </source>
</evidence>
<dbReference type="OrthoDB" id="1043958at2"/>
<gene>
    <name evidence="6" type="ORF">FC093_22000</name>
</gene>
<keyword evidence="7" id="KW-1185">Reference proteome</keyword>
<proteinExistence type="predicted"/>
<dbReference type="InterPro" id="IPR036890">
    <property type="entry name" value="HATPase_C_sf"/>
</dbReference>
<dbReference type="PANTHER" id="PTHR43547:SF2">
    <property type="entry name" value="HYBRID SIGNAL TRANSDUCTION HISTIDINE KINASE C"/>
    <property type="match status" value="1"/>
</dbReference>
<dbReference type="InterPro" id="IPR005467">
    <property type="entry name" value="His_kinase_dom"/>
</dbReference>
<dbReference type="SUPFAM" id="SSF55874">
    <property type="entry name" value="ATPase domain of HSP90 chaperone/DNA topoisomerase II/histidine kinase"/>
    <property type="match status" value="1"/>
</dbReference>
<keyword evidence="6" id="KW-0808">Transferase</keyword>
<dbReference type="Proteomes" id="UP000305848">
    <property type="component" value="Unassembled WGS sequence"/>
</dbReference>
<dbReference type="InterPro" id="IPR003594">
    <property type="entry name" value="HATPase_dom"/>
</dbReference>
<comment type="caution">
    <text evidence="6">The sequence shown here is derived from an EMBL/GenBank/DDBJ whole genome shotgun (WGS) entry which is preliminary data.</text>
</comment>
<sequence>MHTQFNGSIEKSNLIFLNAPIGLIEITLSGEILNMNKSGNIFLSQLQQAYCCKSVHIYDVLNQIDTRIAEQIHHFQSLSGLIFIKDIVFNLSQQENTAEKCFKITVSKVMDDCFIVALEDNTEKHRQEKAMQQSELEKAIAQGKYEIASEVLHDIGNAVVGFGTYLNRVNRLLDKQKGDSLNNVSLFINYMQQQLETALGADKAKALATLLEGIAKSERAYKEELRKAVDEQLGIISHIQEILTIQRQYVVGHEAQGRKAVKLKQVIDDCISMSCVAFDKKNIQVNLYADGNNMPVIKGDRTKLMQVILNLLKNSMEAIDAEATEKKIDIQLEGNENTIDLKIKDSGKGFEAGSAIHFFQRGFTTKHTGTGLGLYNCKQIIEAHAGTIQMNSDGLGKGAVTHIRFQQ</sequence>
<dbReference type="PANTHER" id="PTHR43547">
    <property type="entry name" value="TWO-COMPONENT HISTIDINE KINASE"/>
    <property type="match status" value="1"/>
</dbReference>
<organism evidence="6 7">
    <name type="scientific">Ilyomonas limi</name>
    <dbReference type="NCBI Taxonomy" id="2575867"/>
    <lineage>
        <taxon>Bacteria</taxon>
        <taxon>Pseudomonadati</taxon>
        <taxon>Bacteroidota</taxon>
        <taxon>Chitinophagia</taxon>
        <taxon>Chitinophagales</taxon>
        <taxon>Chitinophagaceae</taxon>
        <taxon>Ilyomonas</taxon>
    </lineage>
</organism>
<evidence type="ECO:0000259" key="5">
    <source>
        <dbReference type="PROSITE" id="PS50109"/>
    </source>
</evidence>
<dbReference type="SMART" id="SM00387">
    <property type="entry name" value="HATPase_c"/>
    <property type="match status" value="1"/>
</dbReference>
<name>A0A4U3KTA1_9BACT</name>
<reference evidence="6 7" key="1">
    <citation type="submission" date="2019-05" db="EMBL/GenBank/DDBJ databases">
        <title>Panacibacter sp. strain 17mud1-8 Genome sequencing and assembly.</title>
        <authorList>
            <person name="Chhetri G."/>
        </authorList>
    </citation>
    <scope>NUCLEOTIDE SEQUENCE [LARGE SCALE GENOMIC DNA]</scope>
    <source>
        <strain evidence="6 7">17mud1-8</strain>
    </source>
</reference>
<dbReference type="EC" id="2.7.13.3" evidence="2"/>
<dbReference type="PROSITE" id="PS50109">
    <property type="entry name" value="HIS_KIN"/>
    <property type="match status" value="1"/>
</dbReference>
<comment type="catalytic activity">
    <reaction evidence="1">
        <text>ATP + protein L-histidine = ADP + protein N-phospho-L-histidine.</text>
        <dbReference type="EC" id="2.7.13.3"/>
    </reaction>
</comment>
<dbReference type="Gene3D" id="3.30.565.10">
    <property type="entry name" value="Histidine kinase-like ATPase, C-terminal domain"/>
    <property type="match status" value="1"/>
</dbReference>
<evidence type="ECO:0000256" key="3">
    <source>
        <dbReference type="ARBA" id="ARBA00022553"/>
    </source>
</evidence>
<dbReference type="PRINTS" id="PR00344">
    <property type="entry name" value="BCTRLSENSOR"/>
</dbReference>
<dbReference type="InterPro" id="IPR004358">
    <property type="entry name" value="Sig_transdc_His_kin-like_C"/>
</dbReference>
<dbReference type="RefSeq" id="WP_137263980.1">
    <property type="nucleotide sequence ID" value="NZ_SZQL01000029.1"/>
</dbReference>
<evidence type="ECO:0000313" key="7">
    <source>
        <dbReference type="Proteomes" id="UP000305848"/>
    </source>
</evidence>
<accession>A0A4U3KTA1</accession>
<dbReference type="GO" id="GO:0000155">
    <property type="term" value="F:phosphorelay sensor kinase activity"/>
    <property type="evidence" value="ECO:0007669"/>
    <property type="project" value="TreeGrafter"/>
</dbReference>
<feature type="coiled-coil region" evidence="4">
    <location>
        <begin position="115"/>
        <end position="142"/>
    </location>
</feature>
<dbReference type="AlphaFoldDB" id="A0A4U3KTA1"/>
<keyword evidence="4" id="KW-0175">Coiled coil</keyword>
<keyword evidence="3" id="KW-0597">Phosphoprotein</keyword>
<evidence type="ECO:0000256" key="1">
    <source>
        <dbReference type="ARBA" id="ARBA00000085"/>
    </source>
</evidence>
<keyword evidence="6" id="KW-0418">Kinase</keyword>
<feature type="domain" description="Histidine kinase" evidence="5">
    <location>
        <begin position="190"/>
        <end position="407"/>
    </location>
</feature>
<dbReference type="EMBL" id="SZQL01000029">
    <property type="protein sequence ID" value="TKK64724.1"/>
    <property type="molecule type" value="Genomic_DNA"/>
</dbReference>